<dbReference type="InterPro" id="IPR010060">
    <property type="entry name" value="NRPS_synth"/>
</dbReference>
<dbReference type="InterPro" id="IPR023213">
    <property type="entry name" value="CAT-like_dom_sf"/>
</dbReference>
<reference evidence="3 4" key="1">
    <citation type="journal article" date="2015" name="Int. J. Syst. Evol. Microbiol.">
        <title>Tumebacillus algifaecis sp. nov., isolated from decomposing algal scum.</title>
        <authorList>
            <person name="Wu Y.F."/>
            <person name="Zhang B."/>
            <person name="Xing P."/>
            <person name="Wu Q.L."/>
            <person name="Liu S.J."/>
        </authorList>
    </citation>
    <scope>NUCLEOTIDE SEQUENCE [LARGE SCALE GENOMIC DNA]</scope>
    <source>
        <strain evidence="3 4">THMBR28</strain>
    </source>
</reference>
<dbReference type="GO" id="GO:0008610">
    <property type="term" value="P:lipid biosynthetic process"/>
    <property type="evidence" value="ECO:0007669"/>
    <property type="project" value="UniProtKB-ARBA"/>
</dbReference>
<proteinExistence type="predicted"/>
<dbReference type="PANTHER" id="PTHR45398:SF1">
    <property type="entry name" value="ENZYME, PUTATIVE (JCVI)-RELATED"/>
    <property type="match status" value="1"/>
</dbReference>
<dbReference type="PANTHER" id="PTHR45398">
    <property type="match status" value="1"/>
</dbReference>
<dbReference type="InterPro" id="IPR036736">
    <property type="entry name" value="ACP-like_sf"/>
</dbReference>
<accession>A0A223D662</accession>
<evidence type="ECO:0000313" key="4">
    <source>
        <dbReference type="Proteomes" id="UP000214688"/>
    </source>
</evidence>
<evidence type="ECO:0000256" key="1">
    <source>
        <dbReference type="ARBA" id="ARBA00001957"/>
    </source>
</evidence>
<dbReference type="Pfam" id="PF00668">
    <property type="entry name" value="Condensation"/>
    <property type="match status" value="1"/>
</dbReference>
<keyword evidence="4" id="KW-1185">Reference proteome</keyword>
<dbReference type="Gene3D" id="3.30.559.30">
    <property type="entry name" value="Nonribosomal peptide synthetase, condensation domain"/>
    <property type="match status" value="1"/>
</dbReference>
<dbReference type="SUPFAM" id="SSF52777">
    <property type="entry name" value="CoA-dependent acyltransferases"/>
    <property type="match status" value="2"/>
</dbReference>
<dbReference type="Proteomes" id="UP000214688">
    <property type="component" value="Chromosome"/>
</dbReference>
<dbReference type="Gene3D" id="1.10.1200.10">
    <property type="entry name" value="ACP-like"/>
    <property type="match status" value="1"/>
</dbReference>
<gene>
    <name evidence="3" type="ORF">CIG75_02715</name>
</gene>
<dbReference type="Gene3D" id="3.30.559.10">
    <property type="entry name" value="Chloramphenicol acetyltransferase-like domain"/>
    <property type="match status" value="1"/>
</dbReference>
<dbReference type="InterPro" id="IPR009081">
    <property type="entry name" value="PP-bd_ACP"/>
</dbReference>
<dbReference type="AlphaFoldDB" id="A0A223D662"/>
<dbReference type="EMBL" id="CP022657">
    <property type="protein sequence ID" value="ASS77089.1"/>
    <property type="molecule type" value="Genomic_DNA"/>
</dbReference>
<dbReference type="KEGG" id="tab:CIG75_02715"/>
<dbReference type="GO" id="GO:0003824">
    <property type="term" value="F:catalytic activity"/>
    <property type="evidence" value="ECO:0007669"/>
    <property type="project" value="InterPro"/>
</dbReference>
<dbReference type="InterPro" id="IPR001242">
    <property type="entry name" value="Condensation_dom"/>
</dbReference>
<evidence type="ECO:0000259" key="2">
    <source>
        <dbReference type="PROSITE" id="PS50075"/>
    </source>
</evidence>
<sequence length="498" mass="56126">MQVVSRMNQAGFTVKPTDIFKHQTVAELAAYIEANGLYGTGEALGADEPFAGVAPLSPIQQWLFAKREIEYEMYLMPLILDIAKPVDAALMQQVLQEMVDHHDMLRATFDLDGEEITQTILAPEDVRVNLRTYDLSALSEAEAQAECVRIEAELKHGIHFANGLLMSTALLTFAEDRHRLIWVMHHLLDDLVSIRILGLDLIELYEKGAAGEAYRLPRRTTSYAKWVEQSAAFINSEHGQDVFEFWKPLLEQGGGMEVPYDNADGSNLIADHDMIQLQLDEATTSALLNELTEQHHTTIKEVMLAALLRAVSRWSQQERVVLEVEGHGRDALHDDYPVDVTRTVGWFTSIYPFFADIKAGQTAAETIKQVHDRVQALPHGGTSFAMLRYLSQDEQIQEWFAHYQKTEISYNFLGQIDNVAAASSDWSQGEQLVSNHSDESERPFKLMISGFIGAGKLLMTFDYSVHLHHKATIQRLVDLFHEEIELFVSTSKPELSAT</sequence>
<dbReference type="SUPFAM" id="SSF47336">
    <property type="entry name" value="ACP-like"/>
    <property type="match status" value="1"/>
</dbReference>
<dbReference type="NCBIfam" id="TIGR01720">
    <property type="entry name" value="NRPS-para261"/>
    <property type="match status" value="1"/>
</dbReference>
<comment type="cofactor">
    <cofactor evidence="1">
        <name>pantetheine 4'-phosphate</name>
        <dbReference type="ChEBI" id="CHEBI:47942"/>
    </cofactor>
</comment>
<protein>
    <recommendedName>
        <fullName evidence="2">Carrier domain-containing protein</fullName>
    </recommendedName>
</protein>
<name>A0A223D662_9BACL</name>
<organism evidence="3 4">
    <name type="scientific">Tumebacillus algifaecis</name>
    <dbReference type="NCBI Taxonomy" id="1214604"/>
    <lineage>
        <taxon>Bacteria</taxon>
        <taxon>Bacillati</taxon>
        <taxon>Bacillota</taxon>
        <taxon>Bacilli</taxon>
        <taxon>Bacillales</taxon>
        <taxon>Alicyclobacillaceae</taxon>
        <taxon>Tumebacillus</taxon>
    </lineage>
</organism>
<evidence type="ECO:0000313" key="3">
    <source>
        <dbReference type="EMBL" id="ASS77089.1"/>
    </source>
</evidence>
<dbReference type="PROSITE" id="PS50075">
    <property type="entry name" value="CARRIER"/>
    <property type="match status" value="1"/>
</dbReference>
<feature type="domain" description="Carrier" evidence="2">
    <location>
        <begin position="1"/>
        <end position="36"/>
    </location>
</feature>